<feature type="transmembrane region" description="Helical" evidence="2">
    <location>
        <begin position="37"/>
        <end position="56"/>
    </location>
</feature>
<dbReference type="Proteomes" id="UP000676079">
    <property type="component" value="Chromosome"/>
</dbReference>
<name>A0ABX8BIM7_9ACTN</name>
<sequence length="92" mass="9675">MAKRRTDWGSLVAGLLFLGLAVAFVVRGTGEWEFGVWWAVPVVLAGLVLAGVVRAVQRSRSRARERARERAEAAGTAVSDGGGDGDDGPPRG</sequence>
<keyword evidence="4" id="KW-1185">Reference proteome</keyword>
<reference evidence="3 4" key="1">
    <citation type="submission" date="2021-05" db="EMBL/GenBank/DDBJ databases">
        <title>Direct Submission.</title>
        <authorList>
            <person name="Li K."/>
            <person name="Gao J."/>
        </authorList>
    </citation>
    <scope>NUCLEOTIDE SEQUENCE [LARGE SCALE GENOMIC DNA]</scope>
    <source>
        <strain evidence="3 4">Mg02</strain>
    </source>
</reference>
<organism evidence="3 4">
    <name type="scientific">Nocardiopsis changdeensis</name>
    <dbReference type="NCBI Taxonomy" id="2831969"/>
    <lineage>
        <taxon>Bacteria</taxon>
        <taxon>Bacillati</taxon>
        <taxon>Actinomycetota</taxon>
        <taxon>Actinomycetes</taxon>
        <taxon>Streptosporangiales</taxon>
        <taxon>Nocardiopsidaceae</taxon>
        <taxon>Nocardiopsis</taxon>
    </lineage>
</organism>
<evidence type="ECO:0000256" key="2">
    <source>
        <dbReference type="SAM" id="Phobius"/>
    </source>
</evidence>
<dbReference type="EMBL" id="CP074133">
    <property type="protein sequence ID" value="QUX22066.1"/>
    <property type="molecule type" value="Genomic_DNA"/>
</dbReference>
<dbReference type="RefSeq" id="WP_220563290.1">
    <property type="nucleotide sequence ID" value="NZ_CP074133.1"/>
</dbReference>
<feature type="compositionally biased region" description="Basic and acidic residues" evidence="1">
    <location>
        <begin position="62"/>
        <end position="72"/>
    </location>
</feature>
<keyword evidence="2" id="KW-1133">Transmembrane helix</keyword>
<keyword evidence="2" id="KW-0812">Transmembrane</keyword>
<evidence type="ECO:0000313" key="4">
    <source>
        <dbReference type="Proteomes" id="UP000676079"/>
    </source>
</evidence>
<proteinExistence type="predicted"/>
<feature type="compositionally biased region" description="Acidic residues" evidence="1">
    <location>
        <begin position="83"/>
        <end position="92"/>
    </location>
</feature>
<accession>A0ABX8BIM7</accession>
<feature type="region of interest" description="Disordered" evidence="1">
    <location>
        <begin position="59"/>
        <end position="92"/>
    </location>
</feature>
<evidence type="ECO:0000256" key="1">
    <source>
        <dbReference type="SAM" id="MobiDB-lite"/>
    </source>
</evidence>
<evidence type="ECO:0000313" key="3">
    <source>
        <dbReference type="EMBL" id="QUX22066.1"/>
    </source>
</evidence>
<gene>
    <name evidence="3" type="ORF">KGD84_27525</name>
</gene>
<keyword evidence="2" id="KW-0472">Membrane</keyword>
<protein>
    <recommendedName>
        <fullName evidence="5">DUF5668 domain-containing protein</fullName>
    </recommendedName>
</protein>
<evidence type="ECO:0008006" key="5">
    <source>
        <dbReference type="Google" id="ProtNLM"/>
    </source>
</evidence>